<reference evidence="8 9" key="1">
    <citation type="submission" date="2023-03" db="EMBL/GenBank/DDBJ databases">
        <title>Genome sequence of Lichtheimia ornata CBS 291.66.</title>
        <authorList>
            <person name="Mohabir J.T."/>
            <person name="Shea T.P."/>
            <person name="Kurbessoian T."/>
            <person name="Berby B."/>
            <person name="Fontaine J."/>
            <person name="Livny J."/>
            <person name="Gnirke A."/>
            <person name="Stajich J.E."/>
            <person name="Cuomo C.A."/>
        </authorList>
    </citation>
    <scope>NUCLEOTIDE SEQUENCE [LARGE SCALE GENOMIC DNA]</scope>
    <source>
        <strain evidence="8">CBS 291.66</strain>
    </source>
</reference>
<dbReference type="Proteomes" id="UP001234581">
    <property type="component" value="Unassembled WGS sequence"/>
</dbReference>
<dbReference type="Pfam" id="PF01490">
    <property type="entry name" value="Aa_trans"/>
    <property type="match status" value="1"/>
</dbReference>
<feature type="transmembrane region" description="Helical" evidence="6">
    <location>
        <begin position="182"/>
        <end position="202"/>
    </location>
</feature>
<feature type="transmembrane region" description="Helical" evidence="6">
    <location>
        <begin position="222"/>
        <end position="241"/>
    </location>
</feature>
<comment type="caution">
    <text evidence="8">The sequence shown here is derived from an EMBL/GenBank/DDBJ whole genome shotgun (WGS) entry which is preliminary data.</text>
</comment>
<feature type="domain" description="Amino acid transporter transmembrane" evidence="7">
    <location>
        <begin position="7"/>
        <end position="321"/>
    </location>
</feature>
<evidence type="ECO:0000256" key="5">
    <source>
        <dbReference type="SAM" id="MobiDB-lite"/>
    </source>
</evidence>
<feature type="transmembrane region" description="Helical" evidence="6">
    <location>
        <begin position="253"/>
        <end position="278"/>
    </location>
</feature>
<evidence type="ECO:0000256" key="3">
    <source>
        <dbReference type="ARBA" id="ARBA00022989"/>
    </source>
</evidence>
<sequence>MSASKGIGTFGSVSLLVSSMTGPGLATIPPLFQQSGWLAPTIIFIVVGVLSAFSTFFMCEVLSSIKGNEKFQAKVEFTTVAQLILGKKYHFFFQIMLFIALQAVNVASIIIAGQTFDGMIITLFKGTCGLGIAPGGWFCITEAVELGNSPFSSDDYYIFTFGFLLAAVMVIPLGFFTLVDNIIVQMTSFIVLLGVLLQWIVAFCQEGLDPSLLPAVGPNSKMVLGMAVFNFSYITTIPTWVNELKPHVSIHKTLGISVAISAAIYVMIGIFGGMAYQMEASADITAILSRQGSIASKVTAYIFPVCALVTSIPVFCIVIRQNLIRGGLCGNPMAIFVSNLLPWLVCIPLQTKDWIGVIQNWSSLFFQSTVNYILPFILYFASRKYLASVVTPPEEKAGPPEPTDVVMYHPEENRSVSIRRSEIAYRTSRISRMEQSVLSKSPRFSGTPRSPLSPRSPRLHHHGGDFSPAPPIVFSDEQQQPPPSSLLQVPSAISPQNSPRMTTTTAGGGDNNKQQHGSPIMGVTDSPKLNVPGSPITSPKMNSPNNKALKVPPTTSTSQGDSSSNSNSNQTLAASPAQGLGITPSTPNNKEDEHKTSSWILSGLSLRNNSNINHNNNNLSSVIEEESKVQEDDQMDDLLEGPGFHAFKPRRWLNPFYIAVVCSVCMGGSIIFMIIYDLTLLGMGTDVFD</sequence>
<feature type="transmembrane region" description="Helical" evidence="6">
    <location>
        <begin position="656"/>
        <end position="676"/>
    </location>
</feature>
<evidence type="ECO:0000256" key="6">
    <source>
        <dbReference type="SAM" id="Phobius"/>
    </source>
</evidence>
<feature type="transmembrane region" description="Helical" evidence="6">
    <location>
        <begin position="42"/>
        <end position="62"/>
    </location>
</feature>
<organism evidence="8 9">
    <name type="scientific">Lichtheimia ornata</name>
    <dbReference type="NCBI Taxonomy" id="688661"/>
    <lineage>
        <taxon>Eukaryota</taxon>
        <taxon>Fungi</taxon>
        <taxon>Fungi incertae sedis</taxon>
        <taxon>Mucoromycota</taxon>
        <taxon>Mucoromycotina</taxon>
        <taxon>Mucoromycetes</taxon>
        <taxon>Mucorales</taxon>
        <taxon>Lichtheimiaceae</taxon>
        <taxon>Lichtheimia</taxon>
    </lineage>
</organism>
<evidence type="ECO:0000256" key="4">
    <source>
        <dbReference type="ARBA" id="ARBA00023136"/>
    </source>
</evidence>
<evidence type="ECO:0000313" key="9">
    <source>
        <dbReference type="Proteomes" id="UP001234581"/>
    </source>
</evidence>
<dbReference type="PANTHER" id="PTHR16189:SF3">
    <property type="entry name" value="AMINO ACID TRANSPORTER TRANSMEMBRANE DOMAIN-CONTAINING PROTEIN"/>
    <property type="match status" value="1"/>
</dbReference>
<dbReference type="RefSeq" id="XP_058339562.1">
    <property type="nucleotide sequence ID" value="XM_058489686.1"/>
</dbReference>
<evidence type="ECO:0000313" key="8">
    <source>
        <dbReference type="EMBL" id="KAJ8654648.1"/>
    </source>
</evidence>
<feature type="transmembrane region" description="Helical" evidence="6">
    <location>
        <begin position="156"/>
        <end position="175"/>
    </location>
</feature>
<feature type="compositionally biased region" description="Low complexity" evidence="5">
    <location>
        <begin position="554"/>
        <end position="571"/>
    </location>
</feature>
<name>A0AAD7UW04_9FUNG</name>
<keyword evidence="3 6" id="KW-1133">Transmembrane helix</keyword>
<keyword evidence="4 6" id="KW-0472">Membrane</keyword>
<feature type="compositionally biased region" description="Polar residues" evidence="5">
    <location>
        <begin position="433"/>
        <end position="444"/>
    </location>
</feature>
<proteinExistence type="predicted"/>
<evidence type="ECO:0000259" key="7">
    <source>
        <dbReference type="Pfam" id="PF01490"/>
    </source>
</evidence>
<gene>
    <name evidence="8" type="ORF">O0I10_009699</name>
</gene>
<keyword evidence="2 6" id="KW-0812">Transmembrane</keyword>
<dbReference type="EMBL" id="JARTCD010000058">
    <property type="protein sequence ID" value="KAJ8654648.1"/>
    <property type="molecule type" value="Genomic_DNA"/>
</dbReference>
<dbReference type="GO" id="GO:0016020">
    <property type="term" value="C:membrane"/>
    <property type="evidence" value="ECO:0007669"/>
    <property type="project" value="UniProtKB-SubCell"/>
</dbReference>
<protein>
    <recommendedName>
        <fullName evidence="7">Amino acid transporter transmembrane domain-containing protein</fullName>
    </recommendedName>
</protein>
<feature type="transmembrane region" description="Helical" evidence="6">
    <location>
        <begin position="331"/>
        <end position="351"/>
    </location>
</feature>
<feature type="transmembrane region" description="Helical" evidence="6">
    <location>
        <begin position="363"/>
        <end position="381"/>
    </location>
</feature>
<dbReference type="PANTHER" id="PTHR16189">
    <property type="entry name" value="TRANSMEMBRANE PROTEIN 104-RELATED"/>
    <property type="match status" value="1"/>
</dbReference>
<feature type="transmembrane region" description="Helical" evidence="6">
    <location>
        <begin position="298"/>
        <end position="319"/>
    </location>
</feature>
<feature type="region of interest" description="Disordered" evidence="5">
    <location>
        <begin position="433"/>
        <end position="596"/>
    </location>
</feature>
<evidence type="ECO:0000256" key="1">
    <source>
        <dbReference type="ARBA" id="ARBA00004370"/>
    </source>
</evidence>
<accession>A0AAD7UW04</accession>
<feature type="compositionally biased region" description="Polar residues" evidence="5">
    <location>
        <begin position="493"/>
        <end position="517"/>
    </location>
</feature>
<dbReference type="GeneID" id="83217104"/>
<evidence type="ECO:0000256" key="2">
    <source>
        <dbReference type="ARBA" id="ARBA00022692"/>
    </source>
</evidence>
<dbReference type="InterPro" id="IPR013057">
    <property type="entry name" value="AA_transpt_TM"/>
</dbReference>
<feature type="transmembrane region" description="Helical" evidence="6">
    <location>
        <begin position="91"/>
        <end position="113"/>
    </location>
</feature>
<comment type="subcellular location">
    <subcellularLocation>
        <location evidence="1">Membrane</location>
    </subcellularLocation>
</comment>
<keyword evidence="9" id="KW-1185">Reference proteome</keyword>
<dbReference type="AlphaFoldDB" id="A0AAD7UW04"/>
<feature type="compositionally biased region" description="Polar residues" evidence="5">
    <location>
        <begin position="535"/>
        <end position="546"/>
    </location>
</feature>